<evidence type="ECO:0000259" key="1">
    <source>
        <dbReference type="PROSITE" id="PS50177"/>
    </source>
</evidence>
<dbReference type="InterPro" id="IPR032710">
    <property type="entry name" value="NTF2-like_dom_sf"/>
</dbReference>
<reference evidence="2 3" key="1">
    <citation type="submission" date="2015-03" db="EMBL/GenBank/DDBJ databases">
        <title>Genomics and transcriptomics of the oil-accumulating basidiomycete yeast T. oleaginosus allow insights into substrate utilization and the diverse evolutionary trajectories of mating systems in fungi.</title>
        <authorList>
            <consortium name="DOE Joint Genome Institute"/>
            <person name="Kourist R."/>
            <person name="Kracht O."/>
            <person name="Bracharz F."/>
            <person name="Lipzen A."/>
            <person name="Nolan M."/>
            <person name="Ohm R."/>
            <person name="Grigoriev I."/>
            <person name="Sun S."/>
            <person name="Heitman J."/>
            <person name="Bruck T."/>
            <person name="Nowrousian M."/>
        </authorList>
    </citation>
    <scope>NUCLEOTIDE SEQUENCE [LARGE SCALE GENOMIC DNA]</scope>
    <source>
        <strain evidence="2 3">IBC0246</strain>
    </source>
</reference>
<dbReference type="STRING" id="879819.A0A0J1AW00"/>
<sequence>MSTTSQKPWPPSAIDAASHGAIAFTTIYYEAYDEPTRRSVEIPQFYLPSAKVIWNGNTVAADPASMAAFLDAMPLSRHNPQTLDCHPLKPLPSATATAPELLITITGSVLHGPTVMQYGDHAPTQPSEYPRKYREVFVLRAIESAEGMQPKYAIQSANFRFIG</sequence>
<evidence type="ECO:0000313" key="2">
    <source>
        <dbReference type="EMBL" id="KLT39444.1"/>
    </source>
</evidence>
<dbReference type="GO" id="GO:0006913">
    <property type="term" value="P:nucleocytoplasmic transport"/>
    <property type="evidence" value="ECO:0007669"/>
    <property type="project" value="InterPro"/>
</dbReference>
<accession>A0A0J1AW00</accession>
<dbReference type="PANTHER" id="PTHR12612">
    <property type="entry name" value="NUCLEAR TRANSPORT FACTOR 2"/>
    <property type="match status" value="1"/>
</dbReference>
<dbReference type="GeneID" id="28982157"/>
<dbReference type="Gene3D" id="3.10.450.50">
    <property type="match status" value="1"/>
</dbReference>
<keyword evidence="3" id="KW-1185">Reference proteome</keyword>
<gene>
    <name evidence="2" type="ORF">CC85DRAFT_279475</name>
</gene>
<protein>
    <submittedName>
        <fullName evidence="2">NTF2-like protein</fullName>
    </submittedName>
</protein>
<dbReference type="InterPro" id="IPR018222">
    <property type="entry name" value="Nuclear_transport_factor_2_euk"/>
</dbReference>
<dbReference type="PROSITE" id="PS50177">
    <property type="entry name" value="NTF2_DOMAIN"/>
    <property type="match status" value="1"/>
</dbReference>
<dbReference type="Proteomes" id="UP000053611">
    <property type="component" value="Unassembled WGS sequence"/>
</dbReference>
<organism evidence="2 3">
    <name type="scientific">Cutaneotrichosporon oleaginosum</name>
    <dbReference type="NCBI Taxonomy" id="879819"/>
    <lineage>
        <taxon>Eukaryota</taxon>
        <taxon>Fungi</taxon>
        <taxon>Dikarya</taxon>
        <taxon>Basidiomycota</taxon>
        <taxon>Agaricomycotina</taxon>
        <taxon>Tremellomycetes</taxon>
        <taxon>Trichosporonales</taxon>
        <taxon>Trichosporonaceae</taxon>
        <taxon>Cutaneotrichosporon</taxon>
    </lineage>
</organism>
<proteinExistence type="predicted"/>
<dbReference type="InterPro" id="IPR045875">
    <property type="entry name" value="NTF2"/>
</dbReference>
<dbReference type="OrthoDB" id="25408at2759"/>
<evidence type="ECO:0000313" key="3">
    <source>
        <dbReference type="Proteomes" id="UP000053611"/>
    </source>
</evidence>
<feature type="domain" description="NTF2" evidence="1">
    <location>
        <begin position="20"/>
        <end position="161"/>
    </location>
</feature>
<dbReference type="SUPFAM" id="SSF54427">
    <property type="entry name" value="NTF2-like"/>
    <property type="match status" value="1"/>
</dbReference>
<dbReference type="EMBL" id="KQ087259">
    <property type="protein sequence ID" value="KLT39444.1"/>
    <property type="molecule type" value="Genomic_DNA"/>
</dbReference>
<dbReference type="RefSeq" id="XP_018275935.1">
    <property type="nucleotide sequence ID" value="XM_018421554.1"/>
</dbReference>
<dbReference type="AlphaFoldDB" id="A0A0J1AW00"/>
<name>A0A0J1AW00_9TREE</name>